<accession>A0ABV3XA53</accession>
<dbReference type="RefSeq" id="WP_369203230.1">
    <property type="nucleotide sequence ID" value="NZ_JBFNXQ010000006.1"/>
</dbReference>
<proteinExistence type="predicted"/>
<evidence type="ECO:0000313" key="2">
    <source>
        <dbReference type="Proteomes" id="UP001560045"/>
    </source>
</evidence>
<dbReference type="EMBL" id="JBFNXQ010000006">
    <property type="protein sequence ID" value="MEX5717416.1"/>
    <property type="molecule type" value="Genomic_DNA"/>
</dbReference>
<gene>
    <name evidence="1" type="ORF">ABQ292_03415</name>
</gene>
<keyword evidence="2" id="KW-1185">Reference proteome</keyword>
<organism evidence="1 2">
    <name type="scientific">Geodermatophilus maliterrae</name>
    <dbReference type="NCBI Taxonomy" id="3162531"/>
    <lineage>
        <taxon>Bacteria</taxon>
        <taxon>Bacillati</taxon>
        <taxon>Actinomycetota</taxon>
        <taxon>Actinomycetes</taxon>
        <taxon>Geodermatophilales</taxon>
        <taxon>Geodermatophilaceae</taxon>
        <taxon>Geodermatophilus</taxon>
    </lineage>
</organism>
<dbReference type="Pfam" id="PF13822">
    <property type="entry name" value="ACC_epsilon"/>
    <property type="match status" value="1"/>
</dbReference>
<dbReference type="Proteomes" id="UP001560045">
    <property type="component" value="Unassembled WGS sequence"/>
</dbReference>
<reference evidence="1 2" key="1">
    <citation type="submission" date="2024-06" db="EMBL/GenBank/DDBJ databases">
        <title>Draft genome sequence of Geodermatophilus badlandi, a novel member of the Geodermatophilaceae isolated from badland sedimentary rocks in the Red desert, Wyoming, USA.</title>
        <authorList>
            <person name="Ben Tekaya S."/>
            <person name="Nouioui I."/>
            <person name="Flores G.M."/>
            <person name="Shaal M.N."/>
            <person name="Bredoire F."/>
            <person name="Basile F."/>
            <person name="Van Diepen L."/>
            <person name="Ward N.L."/>
        </authorList>
    </citation>
    <scope>NUCLEOTIDE SEQUENCE [LARGE SCALE GENOMIC DNA]</scope>
    <source>
        <strain evidence="1 2">WL48A</strain>
    </source>
</reference>
<evidence type="ECO:0000313" key="1">
    <source>
        <dbReference type="EMBL" id="MEX5717416.1"/>
    </source>
</evidence>
<sequence length="73" mass="7787">MTPGPVPDFRVLRGHPDEEELAALALALAVVAAQARRARRPVALDRHGWADRAQVLGADARHGRGAWSACGPQ</sequence>
<comment type="caution">
    <text evidence="1">The sequence shown here is derived from an EMBL/GenBank/DDBJ whole genome shotgun (WGS) entry which is preliminary data.</text>
</comment>
<name>A0ABV3XA53_9ACTN</name>
<dbReference type="InterPro" id="IPR032716">
    <property type="entry name" value="ACC_epsilon"/>
</dbReference>
<protein>
    <submittedName>
        <fullName evidence="1">Acyl-CoA carboxylase epsilon subunit</fullName>
    </submittedName>
</protein>